<dbReference type="InterPro" id="IPR005488">
    <property type="entry name" value="Etherase_MurQ"/>
</dbReference>
<keyword evidence="2 3" id="KW-0119">Carbohydrate metabolism</keyword>
<feature type="domain" description="SIS" evidence="4">
    <location>
        <begin position="56"/>
        <end position="219"/>
    </location>
</feature>
<dbReference type="PROSITE" id="PS51464">
    <property type="entry name" value="SIS"/>
    <property type="match status" value="1"/>
</dbReference>
<dbReference type="NCBIfam" id="TIGR00274">
    <property type="entry name" value="N-acetylmuramic acid 6-phosphate etherase"/>
    <property type="match status" value="1"/>
</dbReference>
<dbReference type="PROSITE" id="PS01272">
    <property type="entry name" value="GCKR"/>
    <property type="match status" value="1"/>
</dbReference>
<dbReference type="AlphaFoldDB" id="A0A449BK00"/>
<dbReference type="Proteomes" id="UP000290909">
    <property type="component" value="Chromosome"/>
</dbReference>
<dbReference type="GO" id="GO:0097173">
    <property type="term" value="P:N-acetylmuramic acid catabolic process"/>
    <property type="evidence" value="ECO:0007669"/>
    <property type="project" value="UniProtKB-UniPathway"/>
</dbReference>
<evidence type="ECO:0000256" key="3">
    <source>
        <dbReference type="HAMAP-Rule" id="MF_00068"/>
    </source>
</evidence>
<comment type="similarity">
    <text evidence="3">Belongs to the GCKR-like family. MurNAc-6-P etherase subfamily.</text>
</comment>
<dbReference type="PANTHER" id="PTHR10088:SF4">
    <property type="entry name" value="GLUCOKINASE REGULATORY PROTEIN"/>
    <property type="match status" value="1"/>
</dbReference>
<organism evidence="5 6">
    <name type="scientific">Acholeplasma hippikon</name>
    <dbReference type="NCBI Taxonomy" id="264636"/>
    <lineage>
        <taxon>Bacteria</taxon>
        <taxon>Bacillati</taxon>
        <taxon>Mycoplasmatota</taxon>
        <taxon>Mollicutes</taxon>
        <taxon>Acholeplasmatales</taxon>
        <taxon>Acholeplasmataceae</taxon>
        <taxon>Acholeplasma</taxon>
    </lineage>
</organism>
<sequence>MVDIKKISTEQRNNLTKNMDISSTLEILKMINNEDKKVPLAIEAVLPEIAELVDAVAETLANGGRLFYIGAGTSGRLGVLDASECVPTFGVPSDMVIGIIAGTDKALRLPVEGAEDDMEAAIKDLQAYNLSSKDFVVGIAASGRTPYVVSGCRYARSIGAKTAGVTTSYKTELSANVDYPIEAVTGPEPLTGSTRMKSGTAQKLILNMISTTAMVKLGKVYENLMIDVQMSNKKLESRAVSIVKEVTGVTDDVAQANLQKYGSVKQSIFAIISKIESIDEINRILDMHHGNIREAIKYTLKAEE</sequence>
<dbReference type="NCBIfam" id="NF003915">
    <property type="entry name" value="PRK05441.1"/>
    <property type="match status" value="1"/>
</dbReference>
<dbReference type="SUPFAM" id="SSF53697">
    <property type="entry name" value="SIS domain"/>
    <property type="match status" value="1"/>
</dbReference>
<dbReference type="HAMAP" id="MF_00068">
    <property type="entry name" value="MurQ"/>
    <property type="match status" value="1"/>
</dbReference>
<evidence type="ECO:0000313" key="6">
    <source>
        <dbReference type="Proteomes" id="UP000290909"/>
    </source>
</evidence>
<dbReference type="GO" id="GO:0016835">
    <property type="term" value="F:carbon-oxygen lyase activity"/>
    <property type="evidence" value="ECO:0007669"/>
    <property type="project" value="UniProtKB-UniRule"/>
</dbReference>
<dbReference type="InterPro" id="IPR005486">
    <property type="entry name" value="Glucokinase_regulatory_CS"/>
</dbReference>
<comment type="function">
    <text evidence="3">Specifically catalyzes the cleavage of the D-lactyl ether substituent of MurNAc 6-phosphate, producing GlcNAc 6-phosphate and D-lactate.</text>
</comment>
<evidence type="ECO:0000256" key="2">
    <source>
        <dbReference type="ARBA" id="ARBA00023277"/>
    </source>
</evidence>
<comment type="pathway">
    <text evidence="3">Amino-sugar metabolism; N-acetylmuramate degradation.</text>
</comment>
<accession>A0A449BK00</accession>
<keyword evidence="1 3" id="KW-0456">Lyase</keyword>
<dbReference type="Gene3D" id="3.40.50.10490">
    <property type="entry name" value="Glucose-6-phosphate isomerase like protein, domain 1"/>
    <property type="match status" value="1"/>
</dbReference>
<dbReference type="Pfam" id="PF20741">
    <property type="entry name" value="GKRP-like_C"/>
    <property type="match status" value="1"/>
</dbReference>
<name>A0A449BK00_9MOLU</name>
<dbReference type="InterPro" id="IPR001347">
    <property type="entry name" value="SIS_dom"/>
</dbReference>
<dbReference type="FunFam" id="3.40.50.10490:FF:000014">
    <property type="entry name" value="N-acetylmuramic acid 6-phosphate etherase"/>
    <property type="match status" value="1"/>
</dbReference>
<proteinExistence type="inferred from homology"/>
<feature type="active site" description="Proton donor" evidence="3">
    <location>
        <position position="84"/>
    </location>
</feature>
<dbReference type="Pfam" id="PF22645">
    <property type="entry name" value="GKRP_SIS_N"/>
    <property type="match status" value="1"/>
</dbReference>
<comment type="subunit">
    <text evidence="3">Homodimer.</text>
</comment>
<dbReference type="InterPro" id="IPR046348">
    <property type="entry name" value="SIS_dom_sf"/>
</dbReference>
<dbReference type="UniPathway" id="UPA00342"/>
<dbReference type="InterPro" id="IPR040190">
    <property type="entry name" value="MURQ/GCKR"/>
</dbReference>
<dbReference type="STRING" id="1408416.GCA_000702765_00263"/>
<dbReference type="GO" id="GO:0009254">
    <property type="term" value="P:peptidoglycan turnover"/>
    <property type="evidence" value="ECO:0007669"/>
    <property type="project" value="TreeGrafter"/>
</dbReference>
<feature type="active site" evidence="3">
    <location>
        <position position="115"/>
    </location>
</feature>
<protein>
    <recommendedName>
        <fullName evidence="3">N-acetylmuramic acid 6-phosphate etherase</fullName>
        <shortName evidence="3">MurNAc-6-P etherase</shortName>
        <ecNumber evidence="3">4.2.1.126</ecNumber>
    </recommendedName>
    <alternativeName>
        <fullName evidence="3">N-acetylmuramic acid 6-phosphate hydrolase</fullName>
    </alternativeName>
    <alternativeName>
        <fullName evidence="3">N-acetylmuramic acid 6-phosphate lyase</fullName>
    </alternativeName>
</protein>
<evidence type="ECO:0000313" key="5">
    <source>
        <dbReference type="EMBL" id="VEU82801.1"/>
    </source>
</evidence>
<dbReference type="GO" id="GO:0016803">
    <property type="term" value="F:ether hydrolase activity"/>
    <property type="evidence" value="ECO:0007669"/>
    <property type="project" value="TreeGrafter"/>
</dbReference>
<dbReference type="GO" id="GO:0097367">
    <property type="term" value="F:carbohydrate derivative binding"/>
    <property type="evidence" value="ECO:0007669"/>
    <property type="project" value="InterPro"/>
</dbReference>
<dbReference type="GO" id="GO:0046348">
    <property type="term" value="P:amino sugar catabolic process"/>
    <property type="evidence" value="ECO:0007669"/>
    <property type="project" value="InterPro"/>
</dbReference>
<dbReference type="EMBL" id="LR215050">
    <property type="protein sequence ID" value="VEU82801.1"/>
    <property type="molecule type" value="Genomic_DNA"/>
</dbReference>
<comment type="catalytic activity">
    <reaction evidence="3">
        <text>N-acetyl-D-muramate 6-phosphate + H2O = N-acetyl-D-glucosamine 6-phosphate + (R)-lactate</text>
        <dbReference type="Rhea" id="RHEA:26410"/>
        <dbReference type="ChEBI" id="CHEBI:15377"/>
        <dbReference type="ChEBI" id="CHEBI:16004"/>
        <dbReference type="ChEBI" id="CHEBI:57513"/>
        <dbReference type="ChEBI" id="CHEBI:58722"/>
        <dbReference type="EC" id="4.2.1.126"/>
    </reaction>
</comment>
<dbReference type="CDD" id="cd05007">
    <property type="entry name" value="SIS_Etherase"/>
    <property type="match status" value="1"/>
</dbReference>
<evidence type="ECO:0000256" key="1">
    <source>
        <dbReference type="ARBA" id="ARBA00023239"/>
    </source>
</evidence>
<dbReference type="NCBIfam" id="NF009222">
    <property type="entry name" value="PRK12570.1"/>
    <property type="match status" value="1"/>
</dbReference>
<comment type="miscellaneous">
    <text evidence="3">A lyase-type mechanism (elimination/hydration) is suggested for the cleavage of the lactyl ether bond of MurNAc 6-phosphate, with the formation of an alpha,beta-unsaturated aldehyde intermediate with (E)-stereochemistry, followed by the syn addition of water to give product.</text>
</comment>
<keyword evidence="6" id="KW-1185">Reference proteome</keyword>
<evidence type="ECO:0000259" key="4">
    <source>
        <dbReference type="PROSITE" id="PS51464"/>
    </source>
</evidence>
<reference evidence="5 6" key="1">
    <citation type="submission" date="2019-01" db="EMBL/GenBank/DDBJ databases">
        <authorList>
            <consortium name="Pathogen Informatics"/>
        </authorList>
    </citation>
    <scope>NUCLEOTIDE SEQUENCE [LARGE SCALE GENOMIC DNA]</scope>
    <source>
        <strain evidence="5 6">NCTC10172</strain>
    </source>
</reference>
<dbReference type="RefSeq" id="WP_035368425.1">
    <property type="nucleotide sequence ID" value="NZ_LR215050.1"/>
</dbReference>
<dbReference type="KEGG" id="ahk:NCTC10172_00825"/>
<dbReference type="PANTHER" id="PTHR10088">
    <property type="entry name" value="GLUCOKINASE REGULATORY PROTEIN"/>
    <property type="match status" value="1"/>
</dbReference>
<dbReference type="EC" id="4.2.1.126" evidence="3"/>
<gene>
    <name evidence="3 5" type="primary">murQ</name>
    <name evidence="5" type="ORF">NCTC10172_00825</name>
</gene>
<dbReference type="Gene3D" id="1.10.8.1080">
    <property type="match status" value="1"/>
</dbReference>